<comment type="function">
    <text evidence="8">Involved in the maturation of [NiFe] hydrogenases. Along with HypE, it catalyzes the synthesis of the CN ligands of the active site iron of [NiFe]-hydrogenases. HypF functions as a carbamoyl transferase using carbamoylphosphate as a substrate and transferring the carboxamido moiety in an ATP-dependent reaction to the thiolate of the C-terminal cysteine of HypE yielding a protein-S-carboxamide.</text>
</comment>
<dbReference type="InterPro" id="IPR051060">
    <property type="entry name" value="Carbamoyltrans_HypF-like"/>
</dbReference>
<dbReference type="Pfam" id="PF01300">
    <property type="entry name" value="Sua5_yciO_yrdC"/>
    <property type="match status" value="1"/>
</dbReference>
<keyword evidence="5" id="KW-0863">Zinc-finger</keyword>
<evidence type="ECO:0000256" key="2">
    <source>
        <dbReference type="ARBA" id="ARBA00008097"/>
    </source>
</evidence>
<dbReference type="Gene3D" id="3.90.870.50">
    <property type="match status" value="1"/>
</dbReference>
<dbReference type="PROSITE" id="PS51163">
    <property type="entry name" value="YRDC"/>
    <property type="match status" value="1"/>
</dbReference>
<feature type="domain" description="Acylphosphatase-like" evidence="10">
    <location>
        <begin position="1"/>
        <end position="74"/>
    </location>
</feature>
<dbReference type="PANTHER" id="PTHR42959:SF1">
    <property type="entry name" value="CARBAMOYLTRANSFERASE HYPF"/>
    <property type="match status" value="1"/>
</dbReference>
<reference evidence="12" key="1">
    <citation type="submission" date="2021-12" db="EMBL/GenBank/DDBJ databases">
        <title>Enterovibrio ZSDZ35 sp. nov. and Enterovibrio ZSDZ42 sp. nov., isolated from coastal seawater in Qingdao.</title>
        <authorList>
            <person name="Zhang P."/>
        </authorList>
    </citation>
    <scope>NUCLEOTIDE SEQUENCE</scope>
    <source>
        <strain evidence="12">ZSDZ42</strain>
    </source>
</reference>
<evidence type="ECO:0000256" key="9">
    <source>
        <dbReference type="PROSITE-ProRule" id="PRU00520"/>
    </source>
</evidence>
<evidence type="ECO:0000256" key="3">
    <source>
        <dbReference type="ARBA" id="ARBA00022598"/>
    </source>
</evidence>
<dbReference type="NCBIfam" id="TIGR00143">
    <property type="entry name" value="hypF"/>
    <property type="match status" value="1"/>
</dbReference>
<dbReference type="Pfam" id="PF22521">
    <property type="entry name" value="HypF_C_2"/>
    <property type="match status" value="1"/>
</dbReference>
<sequence>MIWHVANSLALNGSVLNDGEGVVVELWCSPDNVATFLEQIQLNCPALAAINSIETTPFPDFDTLGQDIGFHIVASDETSTLNAGIPVDAAVCRDCIDETFDPKSRRYRYPFTNCTHCGPRLSIIKSLPYDRPKTSMANFPLCAECEQEYLNPADRRFHAQPVACPACGPKVWLCDKYGEPINADNEGGSDAIQLAASLLKQGKILAVKGIGGFHLVCDATNEETVKKLRQRKFRPAKPFAVMMQDCDHVNRYCDVTPESIKALQSHAAPIVILPIRAVTTSLIDIATSVMPDLNEIGVMLPATPLHVLLMTDVGVPLVMTSANLSGNPQCIDNDEALADLQHIADVWLMHDREIVSRTDDSVLRQTSLGTQLLRRSRGYAPSPISLPVGFEETENIMGLGGEVKNAFCLLSRHGAILSQYIGDLESVRIWQDFRSTLGHFQTLYRFEPYRVAVDKHPEYLSTKYGNANYSKDRVFEVQHHHAHITACMGDNQLPRNSKPVLGVVFDGLGLGDDGGLWGGEFLLADYTSFQRLAHLSQVALPGGMVAIKQPWRNLLAWRHKLNLTEDVWQQLIAKHDIASKTFAIDQMIEKAINTPVTTSAGRLFDAVAASLSICFQSQSYEGQAAIELESLAHSSNEDSGYTFDIVAGEPAHLDPSPMWIELGKDLASGTAPNDIARRFHLGLALGIADMVDHLSKQMTYVPDIVLTGGVFQNRLLLEYTHSYLTKRGFSVLRHQQVPANDGGLAFGQALVVSAQSLARNIQT</sequence>
<dbReference type="GO" id="GO:0016874">
    <property type="term" value="F:ligase activity"/>
    <property type="evidence" value="ECO:0007669"/>
    <property type="project" value="UniProtKB-KW"/>
</dbReference>
<evidence type="ECO:0000256" key="8">
    <source>
        <dbReference type="PIRNR" id="PIRNR006256"/>
    </source>
</evidence>
<evidence type="ECO:0000256" key="5">
    <source>
        <dbReference type="ARBA" id="ARBA00022771"/>
    </source>
</evidence>
<dbReference type="Proteomes" id="UP001149400">
    <property type="component" value="Unassembled WGS sequence"/>
</dbReference>
<dbReference type="PROSITE" id="PS51160">
    <property type="entry name" value="ACYLPHOSPHATASE_3"/>
    <property type="match status" value="1"/>
</dbReference>
<comment type="caution">
    <text evidence="9">Lacks conserved residue(s) required for the propagation of feature annotation.</text>
</comment>
<feature type="domain" description="YrdC-like" evidence="11">
    <location>
        <begin position="189"/>
        <end position="378"/>
    </location>
</feature>
<dbReference type="InterPro" id="IPR036046">
    <property type="entry name" value="Acylphosphatase-like_dom_sf"/>
</dbReference>
<dbReference type="Gene3D" id="3.30.420.40">
    <property type="match status" value="1"/>
</dbReference>
<dbReference type="SUPFAM" id="SSF54975">
    <property type="entry name" value="Acylphosphatase/BLUF domain-like"/>
    <property type="match status" value="1"/>
</dbReference>
<comment type="pathway">
    <text evidence="1 8">Protein modification; [NiFe] hydrogenase maturation.</text>
</comment>
<dbReference type="InterPro" id="IPR001792">
    <property type="entry name" value="Acylphosphatase-like_dom"/>
</dbReference>
<accession>A0ABT5QUF7</accession>
<dbReference type="InterPro" id="IPR055128">
    <property type="entry name" value="HypF_C_2"/>
</dbReference>
<dbReference type="InterPro" id="IPR011125">
    <property type="entry name" value="Znf_HypF"/>
</dbReference>
<dbReference type="InterPro" id="IPR041440">
    <property type="entry name" value="HypF_C"/>
</dbReference>
<protein>
    <recommendedName>
        <fullName evidence="8">Carbamoyltransferase HypF</fullName>
        <ecNumber evidence="8">6.2.-.-</ecNumber>
    </recommendedName>
</protein>
<evidence type="ECO:0000256" key="7">
    <source>
        <dbReference type="ARBA" id="ARBA00048220"/>
    </source>
</evidence>
<evidence type="ECO:0000313" key="13">
    <source>
        <dbReference type="Proteomes" id="UP001149400"/>
    </source>
</evidence>
<dbReference type="Gene3D" id="3.30.110.120">
    <property type="match status" value="1"/>
</dbReference>
<dbReference type="SUPFAM" id="SSF55821">
    <property type="entry name" value="YrdC/RibB"/>
    <property type="match status" value="1"/>
</dbReference>
<evidence type="ECO:0000256" key="6">
    <source>
        <dbReference type="ARBA" id="ARBA00022833"/>
    </source>
</evidence>
<organism evidence="12 13">
    <name type="scientific">Enterovibrio gelatinilyticus</name>
    <dbReference type="NCBI Taxonomy" id="2899819"/>
    <lineage>
        <taxon>Bacteria</taxon>
        <taxon>Pseudomonadati</taxon>
        <taxon>Pseudomonadota</taxon>
        <taxon>Gammaproteobacteria</taxon>
        <taxon>Vibrionales</taxon>
        <taxon>Vibrionaceae</taxon>
        <taxon>Enterovibrio</taxon>
    </lineage>
</organism>
<dbReference type="Pfam" id="PF00708">
    <property type="entry name" value="Acylphosphatase"/>
    <property type="match status" value="1"/>
</dbReference>
<evidence type="ECO:0000259" key="11">
    <source>
        <dbReference type="PROSITE" id="PS51163"/>
    </source>
</evidence>
<evidence type="ECO:0000256" key="4">
    <source>
        <dbReference type="ARBA" id="ARBA00022723"/>
    </source>
</evidence>
<comment type="catalytic activity">
    <reaction evidence="7 8">
        <text>C-terminal L-cysteinyl-[HypE protein] + carbamoyl phosphate + ATP + H2O = C-terminal S-carboxamide-L-cysteinyl-[HypE protein] + AMP + phosphate + diphosphate + H(+)</text>
        <dbReference type="Rhea" id="RHEA:55636"/>
        <dbReference type="Rhea" id="RHEA-COMP:14247"/>
        <dbReference type="Rhea" id="RHEA-COMP:14392"/>
        <dbReference type="ChEBI" id="CHEBI:15377"/>
        <dbReference type="ChEBI" id="CHEBI:15378"/>
        <dbReference type="ChEBI" id="CHEBI:30616"/>
        <dbReference type="ChEBI" id="CHEBI:33019"/>
        <dbReference type="ChEBI" id="CHEBI:43474"/>
        <dbReference type="ChEBI" id="CHEBI:58228"/>
        <dbReference type="ChEBI" id="CHEBI:76913"/>
        <dbReference type="ChEBI" id="CHEBI:139126"/>
        <dbReference type="ChEBI" id="CHEBI:456215"/>
    </reaction>
</comment>
<keyword evidence="6" id="KW-0862">Zinc</keyword>
<name>A0ABT5QUF7_9GAMM</name>
<dbReference type="InterPro" id="IPR004421">
    <property type="entry name" value="Carbamoyltransferase_HypF"/>
</dbReference>
<comment type="similarity">
    <text evidence="2 8">Belongs to the carbamoyltransferase HypF family.</text>
</comment>
<keyword evidence="4" id="KW-0479">Metal-binding</keyword>
<evidence type="ECO:0000313" key="12">
    <source>
        <dbReference type="EMBL" id="MDD1791633.1"/>
    </source>
</evidence>
<dbReference type="InterPro" id="IPR043129">
    <property type="entry name" value="ATPase_NBD"/>
</dbReference>
<comment type="caution">
    <text evidence="12">The sequence shown here is derived from an EMBL/GenBank/DDBJ whole genome shotgun (WGS) entry which is preliminary data.</text>
</comment>
<dbReference type="EMBL" id="JAJUBC010000001">
    <property type="protein sequence ID" value="MDD1791633.1"/>
    <property type="molecule type" value="Genomic_DNA"/>
</dbReference>
<dbReference type="EC" id="6.2.-.-" evidence="8"/>
<dbReference type="PIRSF" id="PIRSF006256">
    <property type="entry name" value="CMPcnvr_hdrg_mat"/>
    <property type="match status" value="1"/>
</dbReference>
<dbReference type="Pfam" id="PF17788">
    <property type="entry name" value="HypF_C"/>
    <property type="match status" value="1"/>
</dbReference>
<keyword evidence="3 12" id="KW-0436">Ligase</keyword>
<dbReference type="Gene3D" id="3.30.420.360">
    <property type="match status" value="1"/>
</dbReference>
<dbReference type="InterPro" id="IPR017945">
    <property type="entry name" value="DHBP_synth_RibB-like_a/b_dom"/>
</dbReference>
<dbReference type="SUPFAM" id="SSF53067">
    <property type="entry name" value="Actin-like ATPase domain"/>
    <property type="match status" value="1"/>
</dbReference>
<proteinExistence type="inferred from homology"/>
<dbReference type="PANTHER" id="PTHR42959">
    <property type="entry name" value="CARBAMOYLTRANSFERASE"/>
    <property type="match status" value="1"/>
</dbReference>
<dbReference type="Pfam" id="PF07503">
    <property type="entry name" value="zf-HYPF"/>
    <property type="match status" value="2"/>
</dbReference>
<evidence type="ECO:0000256" key="1">
    <source>
        <dbReference type="ARBA" id="ARBA00004711"/>
    </source>
</evidence>
<dbReference type="InterPro" id="IPR006070">
    <property type="entry name" value="Sua5-like_dom"/>
</dbReference>
<evidence type="ECO:0000259" key="10">
    <source>
        <dbReference type="PROSITE" id="PS51160"/>
    </source>
</evidence>
<gene>
    <name evidence="12" type="primary">hypF</name>
    <name evidence="12" type="ORF">LRP50_00630</name>
</gene>
<keyword evidence="13" id="KW-1185">Reference proteome</keyword>